<dbReference type="Proteomes" id="UP000836841">
    <property type="component" value="Chromosome 5"/>
</dbReference>
<feature type="region of interest" description="Disordered" evidence="1">
    <location>
        <begin position="114"/>
        <end position="149"/>
    </location>
</feature>
<keyword evidence="3" id="KW-1185">Reference proteome</keyword>
<feature type="region of interest" description="Disordered" evidence="1">
    <location>
        <begin position="32"/>
        <end position="85"/>
    </location>
</feature>
<evidence type="ECO:0000256" key="1">
    <source>
        <dbReference type="SAM" id="MobiDB-lite"/>
    </source>
</evidence>
<evidence type="ECO:0000313" key="3">
    <source>
        <dbReference type="Proteomes" id="UP000836841"/>
    </source>
</evidence>
<dbReference type="PANTHER" id="PTHR36374:SF1">
    <property type="entry name" value="OS01G0969000 PROTEIN"/>
    <property type="match status" value="1"/>
</dbReference>
<dbReference type="AlphaFoldDB" id="A0AAU9SE78"/>
<gene>
    <name evidence="2" type="ORF">TAV2_LOCUS15206</name>
</gene>
<proteinExistence type="predicted"/>
<dbReference type="PANTHER" id="PTHR36374">
    <property type="entry name" value="OS01G0969000 PROTEIN"/>
    <property type="match status" value="1"/>
</dbReference>
<accession>A0AAU9SE78</accession>
<sequence length="149" mass="16533">MAESEQRTHGSDSPPQLKFPTFVTNLFPFLNSKPPSVADGPKPTGGVSGEKDSKNSTYETVSFPYNPPKNPEPLKVEAEASSSRTSNSLVIWQVYALGGFLVLKWAWARWNERNERSDKKETTDDDGQASNQKDGDDEEDDQASRGHED</sequence>
<dbReference type="EMBL" id="OU466861">
    <property type="protein sequence ID" value="CAH2064325.1"/>
    <property type="molecule type" value="Genomic_DNA"/>
</dbReference>
<protein>
    <submittedName>
        <fullName evidence="2">Uncharacterized protein</fullName>
    </submittedName>
</protein>
<organism evidence="2 3">
    <name type="scientific">Thlaspi arvense</name>
    <name type="common">Field penny-cress</name>
    <dbReference type="NCBI Taxonomy" id="13288"/>
    <lineage>
        <taxon>Eukaryota</taxon>
        <taxon>Viridiplantae</taxon>
        <taxon>Streptophyta</taxon>
        <taxon>Embryophyta</taxon>
        <taxon>Tracheophyta</taxon>
        <taxon>Spermatophyta</taxon>
        <taxon>Magnoliopsida</taxon>
        <taxon>eudicotyledons</taxon>
        <taxon>Gunneridae</taxon>
        <taxon>Pentapetalae</taxon>
        <taxon>rosids</taxon>
        <taxon>malvids</taxon>
        <taxon>Brassicales</taxon>
        <taxon>Brassicaceae</taxon>
        <taxon>Thlaspideae</taxon>
        <taxon>Thlaspi</taxon>
    </lineage>
</organism>
<dbReference type="GO" id="GO:0009507">
    <property type="term" value="C:chloroplast"/>
    <property type="evidence" value="ECO:0007669"/>
    <property type="project" value="TreeGrafter"/>
</dbReference>
<name>A0AAU9SE78_THLAR</name>
<evidence type="ECO:0000313" key="2">
    <source>
        <dbReference type="EMBL" id="CAH2064325.1"/>
    </source>
</evidence>
<reference evidence="2 3" key="1">
    <citation type="submission" date="2022-03" db="EMBL/GenBank/DDBJ databases">
        <authorList>
            <person name="Nunn A."/>
            <person name="Chopra R."/>
            <person name="Nunn A."/>
            <person name="Contreras Garrido A."/>
        </authorList>
    </citation>
    <scope>NUCLEOTIDE SEQUENCE [LARGE SCALE GENOMIC DNA]</scope>
</reference>